<name>A0A0D0VTQ5_CRYGA</name>
<proteinExistence type="predicted"/>
<reference evidence="1" key="1">
    <citation type="submission" date="2015-01" db="EMBL/GenBank/DDBJ databases">
        <title>The Genome Sequence of Cryptococcus gattii CA1280.</title>
        <authorList>
            <consortium name="The Broad Institute Genomics Platform"/>
            <person name="Cuomo C."/>
            <person name="Litvintseva A."/>
            <person name="Chen Y."/>
            <person name="Heitman J."/>
            <person name="Sun S."/>
            <person name="Springer D."/>
            <person name="Dromer F."/>
            <person name="Young S."/>
            <person name="Zeng Q."/>
            <person name="Gargeya S."/>
            <person name="Abouelleil A."/>
            <person name="Alvarado L."/>
            <person name="Chapman S.B."/>
            <person name="Gainer-Dewar J."/>
            <person name="Goldberg J."/>
            <person name="Griggs A."/>
            <person name="Gujja S."/>
            <person name="Hansen M."/>
            <person name="Howarth C."/>
            <person name="Imamovic A."/>
            <person name="Larimer J."/>
            <person name="Murphy C."/>
            <person name="Naylor J."/>
            <person name="Pearson M."/>
            <person name="Priest M."/>
            <person name="Roberts A."/>
            <person name="Saif S."/>
            <person name="Shea T."/>
            <person name="Sykes S."/>
            <person name="Wortman J."/>
            <person name="Nusbaum C."/>
            <person name="Birren B."/>
        </authorList>
    </citation>
    <scope>NUCLEOTIDE SEQUENCE [LARGE SCALE GENOMIC DNA]</scope>
    <source>
        <strain evidence="1">CA1280</strain>
    </source>
</reference>
<dbReference type="HOGENOM" id="CLU_3377068_0_0_1"/>
<dbReference type="EMBL" id="KN847976">
    <property type="protein sequence ID" value="KIR48810.1"/>
    <property type="molecule type" value="Genomic_DNA"/>
</dbReference>
<gene>
    <name evidence="1" type="ORF">I312_01880</name>
</gene>
<accession>A0A0D0VTQ5</accession>
<organism evidence="1">
    <name type="scientific">Cryptococcus bacillisporus CA1280</name>
    <dbReference type="NCBI Taxonomy" id="1296109"/>
    <lineage>
        <taxon>Eukaryota</taxon>
        <taxon>Fungi</taxon>
        <taxon>Dikarya</taxon>
        <taxon>Basidiomycota</taxon>
        <taxon>Agaricomycotina</taxon>
        <taxon>Tremellomycetes</taxon>
        <taxon>Tremellales</taxon>
        <taxon>Cryptococcaceae</taxon>
        <taxon>Cryptococcus</taxon>
        <taxon>Cryptococcus gattii species complex</taxon>
    </lineage>
</organism>
<protein>
    <submittedName>
        <fullName evidence="1">Unplaced genomic scaffold supercont1.4, whole genome shotgun sequence</fullName>
    </submittedName>
</protein>
<evidence type="ECO:0000313" key="1">
    <source>
        <dbReference type="EMBL" id="KIR48810.1"/>
    </source>
</evidence>
<sequence>MRGALSLFLHMYNIFHLLLSRICSTSISLKICGP</sequence>
<dbReference type="AlphaFoldDB" id="A0A0D0VTQ5"/>